<dbReference type="SMART" id="SM01130">
    <property type="entry name" value="DHDPS"/>
    <property type="match status" value="1"/>
</dbReference>
<protein>
    <submittedName>
        <fullName evidence="1">Dihydrodipicolinate synthase family</fullName>
    </submittedName>
</protein>
<dbReference type="AlphaFoldDB" id="A0A160TXV4"/>
<dbReference type="GO" id="GO:0008840">
    <property type="term" value="F:4-hydroxy-tetrahydrodipicolinate synthase activity"/>
    <property type="evidence" value="ECO:0007669"/>
    <property type="project" value="TreeGrafter"/>
</dbReference>
<organism evidence="1">
    <name type="scientific">hydrothermal vent metagenome</name>
    <dbReference type="NCBI Taxonomy" id="652676"/>
    <lineage>
        <taxon>unclassified sequences</taxon>
        <taxon>metagenomes</taxon>
        <taxon>ecological metagenomes</taxon>
    </lineage>
</organism>
<evidence type="ECO:0000313" key="1">
    <source>
        <dbReference type="EMBL" id="CUS54579.1"/>
    </source>
</evidence>
<proteinExistence type="predicted"/>
<dbReference type="PANTHER" id="PTHR12128:SF67">
    <property type="entry name" value="BLR3884 PROTEIN"/>
    <property type="match status" value="1"/>
</dbReference>
<dbReference type="CDD" id="cd00408">
    <property type="entry name" value="DHDPS-like"/>
    <property type="match status" value="1"/>
</dbReference>
<dbReference type="PIRSF" id="PIRSF001365">
    <property type="entry name" value="DHDPS"/>
    <property type="match status" value="1"/>
</dbReference>
<dbReference type="SUPFAM" id="SSF51569">
    <property type="entry name" value="Aldolase"/>
    <property type="match status" value="1"/>
</dbReference>
<dbReference type="Pfam" id="PF00701">
    <property type="entry name" value="DHDPS"/>
    <property type="match status" value="1"/>
</dbReference>
<gene>
    <name evidence="1" type="ORF">MGWOODY_XGa858</name>
</gene>
<sequence length="311" mass="33401">MSSQRFSGVLVPVITPFNTDLSPDVEAYVTHCQWMLEQGVDGLAIFGTTSEANSLTVGERIQLLDALVENDVPADKLMPGTGACSIIDASVLTAHAINHGCGGVLMLPPFYYKAVDTEGLFASYSEVIHRVGDDRLKVYLYHIPPVAQVPIGLDLIERLVVAYPDTVVGLKDSSGDWDNTKAILDRFPGFSTFAGSEGFLLDTLRNGGAGCITASGNANPAGIRKVYSAWKENSTEADALQSRISEIRTTLQSYPMIPALKAMTARFTKNPNWALTRPPLMPLSDGQVKGLVSDLDAISFDIETNGDCVSA</sequence>
<dbReference type="EMBL" id="CZRL01000104">
    <property type="protein sequence ID" value="CUS54579.1"/>
    <property type="molecule type" value="Genomic_DNA"/>
</dbReference>
<name>A0A160TXV4_9ZZZZ</name>
<dbReference type="InterPro" id="IPR013785">
    <property type="entry name" value="Aldolase_TIM"/>
</dbReference>
<dbReference type="PRINTS" id="PR00146">
    <property type="entry name" value="DHPICSNTHASE"/>
</dbReference>
<accession>A0A160TXV4</accession>
<dbReference type="Gene3D" id="3.20.20.70">
    <property type="entry name" value="Aldolase class I"/>
    <property type="match status" value="1"/>
</dbReference>
<dbReference type="InterPro" id="IPR002220">
    <property type="entry name" value="DapA-like"/>
</dbReference>
<reference evidence="1" key="1">
    <citation type="submission" date="2015-10" db="EMBL/GenBank/DDBJ databases">
        <authorList>
            <person name="Gilbert D.G."/>
        </authorList>
    </citation>
    <scope>NUCLEOTIDE SEQUENCE</scope>
</reference>
<dbReference type="PANTHER" id="PTHR12128">
    <property type="entry name" value="DIHYDRODIPICOLINATE SYNTHASE"/>
    <property type="match status" value="1"/>
</dbReference>